<evidence type="ECO:0000256" key="7">
    <source>
        <dbReference type="ARBA" id="ARBA00023136"/>
    </source>
</evidence>
<dbReference type="PhylomeDB" id="D6WN42"/>
<feature type="transmembrane region" description="Helical" evidence="10">
    <location>
        <begin position="61"/>
        <end position="81"/>
    </location>
</feature>
<reference evidence="11 12" key="1">
    <citation type="journal article" date="2008" name="Nature">
        <title>The genome of the model beetle and pest Tribolium castaneum.</title>
        <authorList>
            <consortium name="Tribolium Genome Sequencing Consortium"/>
            <person name="Richards S."/>
            <person name="Gibbs R.A."/>
            <person name="Weinstock G.M."/>
            <person name="Brown S.J."/>
            <person name="Denell R."/>
            <person name="Beeman R.W."/>
            <person name="Gibbs R."/>
            <person name="Beeman R.W."/>
            <person name="Brown S.J."/>
            <person name="Bucher G."/>
            <person name="Friedrich M."/>
            <person name="Grimmelikhuijzen C.J."/>
            <person name="Klingler M."/>
            <person name="Lorenzen M."/>
            <person name="Richards S."/>
            <person name="Roth S."/>
            <person name="Schroder R."/>
            <person name="Tautz D."/>
            <person name="Zdobnov E.M."/>
            <person name="Muzny D."/>
            <person name="Gibbs R.A."/>
            <person name="Weinstock G.M."/>
            <person name="Attaway T."/>
            <person name="Bell S."/>
            <person name="Buhay C.J."/>
            <person name="Chandrabose M.N."/>
            <person name="Chavez D."/>
            <person name="Clerk-Blankenburg K.P."/>
            <person name="Cree A."/>
            <person name="Dao M."/>
            <person name="Davis C."/>
            <person name="Chacko J."/>
            <person name="Dinh H."/>
            <person name="Dugan-Rocha S."/>
            <person name="Fowler G."/>
            <person name="Garner T.T."/>
            <person name="Garnes J."/>
            <person name="Gnirke A."/>
            <person name="Hawes A."/>
            <person name="Hernandez J."/>
            <person name="Hines S."/>
            <person name="Holder M."/>
            <person name="Hume J."/>
            <person name="Jhangiani S.N."/>
            <person name="Joshi V."/>
            <person name="Khan Z.M."/>
            <person name="Jackson L."/>
            <person name="Kovar C."/>
            <person name="Kowis A."/>
            <person name="Lee S."/>
            <person name="Lewis L.R."/>
            <person name="Margolis J."/>
            <person name="Morgan M."/>
            <person name="Nazareth L.V."/>
            <person name="Nguyen N."/>
            <person name="Okwuonu G."/>
            <person name="Parker D."/>
            <person name="Richards S."/>
            <person name="Ruiz S.J."/>
            <person name="Santibanez J."/>
            <person name="Savard J."/>
            <person name="Scherer S.E."/>
            <person name="Schneider B."/>
            <person name="Sodergren E."/>
            <person name="Tautz D."/>
            <person name="Vattahil S."/>
            <person name="Villasana D."/>
            <person name="White C.S."/>
            <person name="Wright R."/>
            <person name="Park Y."/>
            <person name="Beeman R.W."/>
            <person name="Lord J."/>
            <person name="Oppert B."/>
            <person name="Lorenzen M."/>
            <person name="Brown S."/>
            <person name="Wang L."/>
            <person name="Savard J."/>
            <person name="Tautz D."/>
            <person name="Richards S."/>
            <person name="Weinstock G."/>
            <person name="Gibbs R.A."/>
            <person name="Liu Y."/>
            <person name="Worley K."/>
            <person name="Weinstock G."/>
            <person name="Elsik C.G."/>
            <person name="Reese J.T."/>
            <person name="Elhaik E."/>
            <person name="Landan G."/>
            <person name="Graur D."/>
            <person name="Arensburger P."/>
            <person name="Atkinson P."/>
            <person name="Beeman R.W."/>
            <person name="Beidler J."/>
            <person name="Brown S.J."/>
            <person name="Demuth J.P."/>
            <person name="Drury D.W."/>
            <person name="Du Y.Z."/>
            <person name="Fujiwara H."/>
            <person name="Lorenzen M."/>
            <person name="Maselli V."/>
            <person name="Osanai M."/>
            <person name="Park Y."/>
            <person name="Robertson H.M."/>
            <person name="Tu Z."/>
            <person name="Wang J.J."/>
            <person name="Wang S."/>
            <person name="Richards S."/>
            <person name="Song H."/>
            <person name="Zhang L."/>
            <person name="Sodergren E."/>
            <person name="Werner D."/>
            <person name="Stanke M."/>
            <person name="Morgenstern B."/>
            <person name="Solovyev V."/>
            <person name="Kosarev P."/>
            <person name="Brown G."/>
            <person name="Chen H.C."/>
            <person name="Ermolaeva O."/>
            <person name="Hlavina W."/>
            <person name="Kapustin Y."/>
            <person name="Kiryutin B."/>
            <person name="Kitts P."/>
            <person name="Maglott D."/>
            <person name="Pruitt K."/>
            <person name="Sapojnikov V."/>
            <person name="Souvorov A."/>
            <person name="Mackey A.J."/>
            <person name="Waterhouse R.M."/>
            <person name="Wyder S."/>
            <person name="Zdobnov E.M."/>
            <person name="Zdobnov E.M."/>
            <person name="Wyder S."/>
            <person name="Kriventseva E.V."/>
            <person name="Kadowaki T."/>
            <person name="Bork P."/>
            <person name="Aranda M."/>
            <person name="Bao R."/>
            <person name="Beermann A."/>
            <person name="Berns N."/>
            <person name="Bolognesi R."/>
            <person name="Bonneton F."/>
            <person name="Bopp D."/>
            <person name="Brown S.J."/>
            <person name="Bucher G."/>
            <person name="Butts T."/>
            <person name="Chaumot A."/>
            <person name="Denell R.E."/>
            <person name="Ferrier D.E."/>
            <person name="Friedrich M."/>
            <person name="Gordon C.M."/>
            <person name="Jindra M."/>
            <person name="Klingler M."/>
            <person name="Lan Q."/>
            <person name="Lattorff H.M."/>
            <person name="Laudet V."/>
            <person name="von Levetsow C."/>
            <person name="Liu Z."/>
            <person name="Lutz R."/>
            <person name="Lynch J.A."/>
            <person name="da Fonseca R.N."/>
            <person name="Posnien N."/>
            <person name="Reuter R."/>
            <person name="Roth S."/>
            <person name="Savard J."/>
            <person name="Schinko J.B."/>
            <person name="Schmitt C."/>
            <person name="Schoppmeier M."/>
            <person name="Schroder R."/>
            <person name="Shippy T.D."/>
            <person name="Simonnet F."/>
            <person name="Marques-Souza H."/>
            <person name="Tautz D."/>
            <person name="Tomoyasu Y."/>
            <person name="Trauner J."/>
            <person name="Van der Zee M."/>
            <person name="Vervoort M."/>
            <person name="Wittkopp N."/>
            <person name="Wimmer E.A."/>
            <person name="Yang X."/>
            <person name="Jones A.K."/>
            <person name="Sattelle D.B."/>
            <person name="Ebert P.R."/>
            <person name="Nelson D."/>
            <person name="Scott J.G."/>
            <person name="Beeman R.W."/>
            <person name="Muthukrishnan S."/>
            <person name="Kramer K.J."/>
            <person name="Arakane Y."/>
            <person name="Beeman R.W."/>
            <person name="Zhu Q."/>
            <person name="Hogenkamp D."/>
            <person name="Dixit R."/>
            <person name="Oppert B."/>
            <person name="Jiang H."/>
            <person name="Zou Z."/>
            <person name="Marshall J."/>
            <person name="Elpidina E."/>
            <person name="Vinokurov K."/>
            <person name="Oppert C."/>
            <person name="Zou Z."/>
            <person name="Evans J."/>
            <person name="Lu Z."/>
            <person name="Zhao P."/>
            <person name="Sumathipala N."/>
            <person name="Altincicek B."/>
            <person name="Vilcinskas A."/>
            <person name="Williams M."/>
            <person name="Hultmark D."/>
            <person name="Hetru C."/>
            <person name="Jiang H."/>
            <person name="Grimmelikhuijzen C.J."/>
            <person name="Hauser F."/>
            <person name="Cazzamali G."/>
            <person name="Williamson M."/>
            <person name="Park Y."/>
            <person name="Li B."/>
            <person name="Tanaka Y."/>
            <person name="Predel R."/>
            <person name="Neupert S."/>
            <person name="Schachtner J."/>
            <person name="Verleyen P."/>
            <person name="Raible F."/>
            <person name="Bork P."/>
            <person name="Friedrich M."/>
            <person name="Walden K.K."/>
            <person name="Robertson H.M."/>
            <person name="Angeli S."/>
            <person name="Foret S."/>
            <person name="Bucher G."/>
            <person name="Schuetz S."/>
            <person name="Maleszka R."/>
            <person name="Wimmer E.A."/>
            <person name="Beeman R.W."/>
            <person name="Lorenzen M."/>
            <person name="Tomoyasu Y."/>
            <person name="Miller S.C."/>
            <person name="Grossmann D."/>
            <person name="Bucher G."/>
        </authorList>
    </citation>
    <scope>NUCLEOTIDE SEQUENCE [LARGE SCALE GENOMIC DNA]</scope>
    <source>
        <strain evidence="11 12">Georgia GA2</strain>
    </source>
</reference>
<evidence type="ECO:0000256" key="8">
    <source>
        <dbReference type="ARBA" id="ARBA00023170"/>
    </source>
</evidence>
<proteinExistence type="inferred from homology"/>
<feature type="transmembrane region" description="Helical" evidence="10">
    <location>
        <begin position="309"/>
        <end position="327"/>
    </location>
</feature>
<evidence type="ECO:0000313" key="11">
    <source>
        <dbReference type="EMBL" id="EFA04733.1"/>
    </source>
</evidence>
<keyword evidence="7 10" id="KW-0472">Membrane</keyword>
<protein>
    <recommendedName>
        <fullName evidence="10">Odorant receptor</fullName>
    </recommendedName>
</protein>
<evidence type="ECO:0000256" key="9">
    <source>
        <dbReference type="ARBA" id="ARBA00023224"/>
    </source>
</evidence>
<dbReference type="EMBL" id="KQ971342">
    <property type="protein sequence ID" value="EFA04733.1"/>
    <property type="molecule type" value="Genomic_DNA"/>
</dbReference>
<evidence type="ECO:0000256" key="6">
    <source>
        <dbReference type="ARBA" id="ARBA00022989"/>
    </source>
</evidence>
<dbReference type="AlphaFoldDB" id="D6WN42"/>
<reference evidence="11 12" key="2">
    <citation type="journal article" date="2010" name="Nucleic Acids Res.">
        <title>BeetleBase in 2010: revisions to provide comprehensive genomic information for Tribolium castaneum.</title>
        <authorList>
            <person name="Kim H.S."/>
            <person name="Murphy T."/>
            <person name="Xia J."/>
            <person name="Caragea D."/>
            <person name="Park Y."/>
            <person name="Beeman R.W."/>
            <person name="Lorenzen M.D."/>
            <person name="Butcher S."/>
            <person name="Manak J.R."/>
            <person name="Brown S.J."/>
        </authorList>
    </citation>
    <scope>GENOME REANNOTATION</scope>
    <source>
        <strain evidence="11 12">Georgia GA2</strain>
    </source>
</reference>
<dbReference type="GO" id="GO:0050911">
    <property type="term" value="P:detection of chemical stimulus involved in sensory perception of smell"/>
    <property type="evidence" value="ECO:0000318"/>
    <property type="project" value="GO_Central"/>
</dbReference>
<dbReference type="GO" id="GO:0005886">
    <property type="term" value="C:plasma membrane"/>
    <property type="evidence" value="ECO:0000318"/>
    <property type="project" value="GO_Central"/>
</dbReference>
<keyword evidence="8 10" id="KW-0675">Receptor</keyword>
<dbReference type="PANTHER" id="PTHR21137">
    <property type="entry name" value="ODORANT RECEPTOR"/>
    <property type="match status" value="1"/>
</dbReference>
<keyword evidence="4 10" id="KW-0812">Transmembrane</keyword>
<gene>
    <name evidence="11" type="primary">Or146</name>
    <name evidence="11" type="ORF">TcasGA2_TC030344</name>
</gene>
<comment type="subcellular location">
    <subcellularLocation>
        <location evidence="1 10">Cell membrane</location>
        <topology evidence="1 10">Multi-pass membrane protein</topology>
    </subcellularLocation>
</comment>
<comment type="similarity">
    <text evidence="10">Belongs to the insect chemoreceptor superfamily. Heteromeric odorant receptor channel (TC 1.A.69) family.</text>
</comment>
<evidence type="ECO:0000313" key="12">
    <source>
        <dbReference type="Proteomes" id="UP000007266"/>
    </source>
</evidence>
<sequence length="401" mass="46687">MKYIREVENIKAGIFSSCGIVAEEQRVEMSEKNQQDYFKIPDKCYNWSGVRVSSNALTKFVSLYILYPLMLILYFMIIYNIRFKKNISDITEVFISISTFTIITFRKTLLIRNGSIYEDILKKQSHYWKYYMFGKPTEMKLRKSMEFCVMVIKFLIASTTGSIIFHSIISPIIEGKIVLPQPCWVPNNDPVANDIIFALENIFYMEGTNYLVVFDGLYLLMTANLKTQMILLRKAVASINFREDEKTTWAKLKEYCEYHKFLLRIHGKINKIYSAFFLMTYVFTIMGTCTPLFVIFYEEADMVLLGKSVFIALILNTLLVMTFIPAGELEIEAEKLSFEIYSINWYETKNLKIRKFVLFWIMQTQIPVQMSGGGMLIVNRPLVLQVQRIAYSLTSFLAGLS</sequence>
<dbReference type="Pfam" id="PF02949">
    <property type="entry name" value="7tm_6"/>
    <property type="match status" value="1"/>
</dbReference>
<dbReference type="GO" id="GO:0005549">
    <property type="term" value="F:odorant binding"/>
    <property type="evidence" value="ECO:0007669"/>
    <property type="project" value="InterPro"/>
</dbReference>
<organism evidence="11 12">
    <name type="scientific">Tribolium castaneum</name>
    <name type="common">Red flour beetle</name>
    <dbReference type="NCBI Taxonomy" id="7070"/>
    <lineage>
        <taxon>Eukaryota</taxon>
        <taxon>Metazoa</taxon>
        <taxon>Ecdysozoa</taxon>
        <taxon>Arthropoda</taxon>
        <taxon>Hexapoda</taxon>
        <taxon>Insecta</taxon>
        <taxon>Pterygota</taxon>
        <taxon>Neoptera</taxon>
        <taxon>Endopterygota</taxon>
        <taxon>Coleoptera</taxon>
        <taxon>Polyphaga</taxon>
        <taxon>Cucujiformia</taxon>
        <taxon>Tenebrionidae</taxon>
        <taxon>Tenebrionidae incertae sedis</taxon>
        <taxon>Tribolium</taxon>
    </lineage>
</organism>
<feature type="transmembrane region" description="Helical" evidence="10">
    <location>
        <begin position="147"/>
        <end position="169"/>
    </location>
</feature>
<feature type="transmembrane region" description="Helical" evidence="10">
    <location>
        <begin position="272"/>
        <end position="297"/>
    </location>
</feature>
<keyword evidence="2" id="KW-1003">Cell membrane</keyword>
<keyword evidence="3 10" id="KW-0716">Sensory transduction</keyword>
<dbReference type="InParanoid" id="D6WN42"/>
<keyword evidence="6 10" id="KW-1133">Transmembrane helix</keyword>
<dbReference type="PANTHER" id="PTHR21137:SF35">
    <property type="entry name" value="ODORANT RECEPTOR 19A-RELATED"/>
    <property type="match status" value="1"/>
</dbReference>
<keyword evidence="9 10" id="KW-0807">Transducer</keyword>
<keyword evidence="12" id="KW-1185">Reference proteome</keyword>
<dbReference type="GO" id="GO:0007165">
    <property type="term" value="P:signal transduction"/>
    <property type="evidence" value="ECO:0007669"/>
    <property type="project" value="UniProtKB-KW"/>
</dbReference>
<dbReference type="HOGENOM" id="CLU_062922_0_0_1"/>
<keyword evidence="5 10" id="KW-0552">Olfaction</keyword>
<feature type="transmembrane region" description="Helical" evidence="10">
    <location>
        <begin position="207"/>
        <end position="225"/>
    </location>
</feature>
<evidence type="ECO:0000256" key="5">
    <source>
        <dbReference type="ARBA" id="ARBA00022725"/>
    </source>
</evidence>
<accession>D6WN42</accession>
<evidence type="ECO:0000256" key="4">
    <source>
        <dbReference type="ARBA" id="ARBA00022692"/>
    </source>
</evidence>
<evidence type="ECO:0000256" key="1">
    <source>
        <dbReference type="ARBA" id="ARBA00004651"/>
    </source>
</evidence>
<evidence type="ECO:0000256" key="3">
    <source>
        <dbReference type="ARBA" id="ARBA00022606"/>
    </source>
</evidence>
<name>D6WN42_TRICA</name>
<dbReference type="GeneID" id="103314627"/>
<evidence type="ECO:0000256" key="10">
    <source>
        <dbReference type="RuleBase" id="RU351113"/>
    </source>
</evidence>
<dbReference type="Proteomes" id="UP000007266">
    <property type="component" value="Linkage group 5"/>
</dbReference>
<dbReference type="GO" id="GO:0004984">
    <property type="term" value="F:olfactory receptor activity"/>
    <property type="evidence" value="ECO:0000318"/>
    <property type="project" value="GO_Central"/>
</dbReference>
<comment type="caution">
    <text evidence="10">Lacks conserved residue(s) required for the propagation of feature annotation.</text>
</comment>
<dbReference type="FunCoup" id="D6WN42">
    <property type="interactions" value="43"/>
</dbReference>
<dbReference type="OrthoDB" id="6743260at2759"/>
<dbReference type="InterPro" id="IPR004117">
    <property type="entry name" value="7tm6_olfct_rcpt"/>
</dbReference>
<dbReference type="KEGG" id="tca:103314627"/>
<evidence type="ECO:0000256" key="2">
    <source>
        <dbReference type="ARBA" id="ARBA00022475"/>
    </source>
</evidence>